<dbReference type="EMBL" id="JABEZU010000003">
    <property type="protein sequence ID" value="NOV98049.1"/>
    <property type="molecule type" value="Genomic_DNA"/>
</dbReference>
<feature type="compositionally biased region" description="Polar residues" evidence="1">
    <location>
        <begin position="150"/>
        <end position="160"/>
    </location>
</feature>
<dbReference type="RefSeq" id="WP_171784274.1">
    <property type="nucleotide sequence ID" value="NZ_BAAAML010000005.1"/>
</dbReference>
<comment type="caution">
    <text evidence="3">The sequence shown here is derived from an EMBL/GenBank/DDBJ whole genome shotgun (WGS) entry which is preliminary data.</text>
</comment>
<evidence type="ECO:0000313" key="4">
    <source>
        <dbReference type="Proteomes" id="UP000757540"/>
    </source>
</evidence>
<proteinExistence type="predicted"/>
<keyword evidence="4" id="KW-1185">Reference proteome</keyword>
<evidence type="ECO:0000259" key="2">
    <source>
        <dbReference type="Pfam" id="PF11695"/>
    </source>
</evidence>
<organism evidence="3 4">
    <name type="scientific">Isoptericola halotolerans</name>
    <dbReference type="NCBI Taxonomy" id="300560"/>
    <lineage>
        <taxon>Bacteria</taxon>
        <taxon>Bacillati</taxon>
        <taxon>Actinomycetota</taxon>
        <taxon>Actinomycetes</taxon>
        <taxon>Micrococcales</taxon>
        <taxon>Promicromonosporaceae</taxon>
        <taxon>Isoptericola</taxon>
    </lineage>
</organism>
<dbReference type="Pfam" id="PF11695">
    <property type="entry name" value="DUF3291"/>
    <property type="match status" value="1"/>
</dbReference>
<evidence type="ECO:0000256" key="1">
    <source>
        <dbReference type="SAM" id="MobiDB-lite"/>
    </source>
</evidence>
<evidence type="ECO:0000313" key="3">
    <source>
        <dbReference type="EMBL" id="NOV98049.1"/>
    </source>
</evidence>
<dbReference type="Proteomes" id="UP000757540">
    <property type="component" value="Unassembled WGS sequence"/>
</dbReference>
<sequence>MSSFELAQVNVARLLAPLDSEALAGFVDLLAPVNHLAESSPGYVWRLQSEGGDATDIEGFRFDVDDSPGVIVNMSVWQDLAALSTFVYGGLHRAVLQRRREWFSRMTEAYTACWWVTAGHRPTVAEAEERVLHLRAHGPTAWAFTLQRSFDPSGEPTSATPRAREGCPA</sequence>
<feature type="region of interest" description="Disordered" evidence="1">
    <location>
        <begin position="150"/>
        <end position="169"/>
    </location>
</feature>
<gene>
    <name evidence="3" type="ORF">HDG69_002634</name>
</gene>
<dbReference type="InterPro" id="IPR011008">
    <property type="entry name" value="Dimeric_a/b-barrel"/>
</dbReference>
<protein>
    <recommendedName>
        <fullName evidence="2">DUF3291 domain-containing protein</fullName>
    </recommendedName>
</protein>
<reference evidence="3 4" key="1">
    <citation type="submission" date="2020-05" db="EMBL/GenBank/DDBJ databases">
        <title>Genomic Encyclopedia of Type Strains, Phase III (KMG-III): the genomes of soil and plant-associated and newly described type strains.</title>
        <authorList>
            <person name="Whitman W."/>
        </authorList>
    </citation>
    <scope>NUCLEOTIDE SEQUENCE [LARGE SCALE GENOMIC DNA]</scope>
    <source>
        <strain evidence="3 4">KCTC 19046</strain>
    </source>
</reference>
<feature type="domain" description="DUF3291" evidence="2">
    <location>
        <begin position="6"/>
        <end position="148"/>
    </location>
</feature>
<dbReference type="SUPFAM" id="SSF54909">
    <property type="entry name" value="Dimeric alpha+beta barrel"/>
    <property type="match status" value="1"/>
</dbReference>
<name>A0ABX2A5Y5_9MICO</name>
<dbReference type="InterPro" id="IPR021708">
    <property type="entry name" value="DUF3291"/>
</dbReference>
<accession>A0ABX2A5Y5</accession>